<comment type="caution">
    <text evidence="7">The sequence shown here is derived from an EMBL/GenBank/DDBJ whole genome shotgun (WGS) entry which is preliminary data.</text>
</comment>
<evidence type="ECO:0000256" key="2">
    <source>
        <dbReference type="ARBA" id="ARBA00022475"/>
    </source>
</evidence>
<accession>A0A6B3NIT0</accession>
<keyword evidence="4 6" id="KW-1133">Transmembrane helix</keyword>
<dbReference type="PANTHER" id="PTHR43370:SF1">
    <property type="entry name" value="GUANOSINE ABC TRANSPORTER PERMEASE PROTEIN NUPQ"/>
    <property type="match status" value="1"/>
</dbReference>
<feature type="transmembrane region" description="Helical" evidence="6">
    <location>
        <begin position="150"/>
        <end position="167"/>
    </location>
</feature>
<dbReference type="Pfam" id="PF02653">
    <property type="entry name" value="BPD_transp_2"/>
    <property type="match status" value="1"/>
</dbReference>
<dbReference type="InterPro" id="IPR001851">
    <property type="entry name" value="ABC_transp_permease"/>
</dbReference>
<feature type="transmembrane region" description="Helical" evidence="6">
    <location>
        <begin position="39"/>
        <end position="59"/>
    </location>
</feature>
<keyword evidence="5 6" id="KW-0472">Membrane</keyword>
<reference evidence="7" key="1">
    <citation type="submission" date="2019-11" db="EMBL/GenBank/DDBJ databases">
        <title>Genomic insights into an expanded diversity of filamentous marine cyanobacteria reveals the extraordinary biosynthetic potential of Moorea and Okeania.</title>
        <authorList>
            <person name="Ferreira Leao T."/>
            <person name="Wang M."/>
            <person name="Moss N."/>
            <person name="Da Silva R."/>
            <person name="Sanders J."/>
            <person name="Nurk S."/>
            <person name="Gurevich A."/>
            <person name="Humphrey G."/>
            <person name="Reher R."/>
            <person name="Zhu Q."/>
            <person name="Belda-Ferre P."/>
            <person name="Glukhov E."/>
            <person name="Rex R."/>
            <person name="Dorrestein P.C."/>
            <person name="Knight R."/>
            <person name="Pevzner P."/>
            <person name="Gerwick W.H."/>
            <person name="Gerwick L."/>
        </authorList>
    </citation>
    <scope>NUCLEOTIDE SEQUENCE</scope>
    <source>
        <strain evidence="7">SIO1C4</strain>
    </source>
</reference>
<protein>
    <submittedName>
        <fullName evidence="7">ABC transporter permease</fullName>
    </submittedName>
</protein>
<keyword evidence="2" id="KW-1003">Cell membrane</keyword>
<dbReference type="GO" id="GO:0022857">
    <property type="term" value="F:transmembrane transporter activity"/>
    <property type="evidence" value="ECO:0007669"/>
    <property type="project" value="InterPro"/>
</dbReference>
<evidence type="ECO:0000256" key="5">
    <source>
        <dbReference type="ARBA" id="ARBA00023136"/>
    </source>
</evidence>
<proteinExistence type="predicted"/>
<comment type="subcellular location">
    <subcellularLocation>
        <location evidence="1">Cell membrane</location>
        <topology evidence="1">Multi-pass membrane protein</topology>
    </subcellularLocation>
</comment>
<feature type="transmembrane region" description="Helical" evidence="6">
    <location>
        <begin position="231"/>
        <end position="256"/>
    </location>
</feature>
<sequence>MANNSITFFSDYLVASVHLSVPLAFAAIGGLFSERSGVLNIALEGMLLTGAFISAAVVFYTNNAWVGIVAALVVAGLVGLVHAYLCVSLGVNQLVSGLAINLAAAGLTSFGARIVFDSTSVQQIEGISAIAIWGLQRIPLLGKVLFNQDPLVYFLFFLVPLSTYWLFNTSLGLSLRAVGEYPKAAEIAGVSVVWLRYFSVIFSGCLSGLGGAYLSLVHVKFFTEGISAGKGFIALAAVIFGRWHPVGVTSACLLFGATEALQLRIQAFNLNIPYQFLLMLPYVIALLALIGLAGKSRPPAALGIPYDKEREN</sequence>
<evidence type="ECO:0000256" key="4">
    <source>
        <dbReference type="ARBA" id="ARBA00022989"/>
    </source>
</evidence>
<feature type="transmembrane region" description="Helical" evidence="6">
    <location>
        <begin position="65"/>
        <end position="87"/>
    </location>
</feature>
<gene>
    <name evidence="7" type="ORF">F6J89_20730</name>
</gene>
<dbReference type="EMBL" id="JAAHFQ010000463">
    <property type="protein sequence ID" value="NER29974.1"/>
    <property type="molecule type" value="Genomic_DNA"/>
</dbReference>
<organism evidence="7">
    <name type="scientific">Symploca sp. SIO1C4</name>
    <dbReference type="NCBI Taxonomy" id="2607765"/>
    <lineage>
        <taxon>Bacteria</taxon>
        <taxon>Bacillati</taxon>
        <taxon>Cyanobacteriota</taxon>
        <taxon>Cyanophyceae</taxon>
        <taxon>Coleofasciculales</taxon>
        <taxon>Coleofasciculaceae</taxon>
        <taxon>Symploca</taxon>
    </lineage>
</organism>
<name>A0A6B3NIT0_9CYAN</name>
<dbReference type="PANTHER" id="PTHR43370">
    <property type="entry name" value="SUGAR ABC TRANSPORTER INTEGRAL MEMBRANE PROTEIN-RELATED"/>
    <property type="match status" value="1"/>
</dbReference>
<dbReference type="AlphaFoldDB" id="A0A6B3NIT0"/>
<evidence type="ECO:0000256" key="6">
    <source>
        <dbReference type="SAM" id="Phobius"/>
    </source>
</evidence>
<dbReference type="GO" id="GO:0005886">
    <property type="term" value="C:plasma membrane"/>
    <property type="evidence" value="ECO:0007669"/>
    <property type="project" value="UniProtKB-SubCell"/>
</dbReference>
<feature type="transmembrane region" description="Helical" evidence="6">
    <location>
        <begin position="12"/>
        <end position="32"/>
    </location>
</feature>
<keyword evidence="3 6" id="KW-0812">Transmembrane</keyword>
<evidence type="ECO:0000313" key="7">
    <source>
        <dbReference type="EMBL" id="NER29974.1"/>
    </source>
</evidence>
<feature type="transmembrane region" description="Helical" evidence="6">
    <location>
        <begin position="197"/>
        <end position="219"/>
    </location>
</feature>
<dbReference type="CDD" id="cd06580">
    <property type="entry name" value="TM_PBP1_transp_TpRbsC_like"/>
    <property type="match status" value="1"/>
</dbReference>
<evidence type="ECO:0000256" key="3">
    <source>
        <dbReference type="ARBA" id="ARBA00022692"/>
    </source>
</evidence>
<feature type="transmembrane region" description="Helical" evidence="6">
    <location>
        <begin position="276"/>
        <end position="294"/>
    </location>
</feature>
<evidence type="ECO:0000256" key="1">
    <source>
        <dbReference type="ARBA" id="ARBA00004651"/>
    </source>
</evidence>
<feature type="transmembrane region" description="Helical" evidence="6">
    <location>
        <begin position="94"/>
        <end position="115"/>
    </location>
</feature>